<comment type="caution">
    <text evidence="1">The sequence shown here is derived from an EMBL/GenBank/DDBJ whole genome shotgun (WGS) entry which is preliminary data.</text>
</comment>
<evidence type="ECO:0000313" key="2">
    <source>
        <dbReference type="Proteomes" id="UP001595818"/>
    </source>
</evidence>
<reference evidence="2" key="1">
    <citation type="journal article" date="2019" name="Int. J. Syst. Evol. Microbiol.">
        <title>The Global Catalogue of Microorganisms (GCM) 10K type strain sequencing project: providing services to taxonomists for standard genome sequencing and annotation.</title>
        <authorList>
            <consortium name="The Broad Institute Genomics Platform"/>
            <consortium name="The Broad Institute Genome Sequencing Center for Infectious Disease"/>
            <person name="Wu L."/>
            <person name="Ma J."/>
        </authorList>
    </citation>
    <scope>NUCLEOTIDE SEQUENCE [LARGE SCALE GENOMIC DNA]</scope>
    <source>
        <strain evidence="2">CGMCC 4.7466</strain>
    </source>
</reference>
<dbReference type="Pfam" id="PF14356">
    <property type="entry name" value="DUF4403"/>
    <property type="match status" value="1"/>
</dbReference>
<dbReference type="EMBL" id="JBHSJJ010000013">
    <property type="protein sequence ID" value="MFC4873864.1"/>
    <property type="molecule type" value="Genomic_DNA"/>
</dbReference>
<sequence length="470" mass="53125">MYQSQPKKAFFLFGLVLLLISGSCRRIQPDKIGWESQPPLPKATSQINISLEIPLSYLEQQLNQSLGQRLYAEQGLEIGNGLFADIDINKVGLLKLISGQDDKLRLSMPIILKGNLKLEKKIFGQVISTAVPFTENLAPVISFRPVLGEDWKMEIEALEIESWGKPLQYDLLGYEIDFEPLVKKRVKGIIENQLQKEALSRLDFKNMAQQTWNAYGKPIHIKNGTTDLYLHTVPENIKVNDIVITDQKMLFAIGLEGEVHSQIGEAPKTKASVLPSLSLQKADGNENFIDITLPLAIQYGTIDDYLNKELVGKSFRIDSKTHLVPHAFSTSHYGERALVKMDFTTVRSEKKDLSGQMLLVGKPVYDPEINVIKFENIDFELNTKNFLANAAHRLRQRRILSAIQKNAVFPIGSYMEEAKQELHNLGEWQTAFAAVALDNTDLNVEGIYTTADDIRLYLKSTGDIRIRWKQ</sequence>
<gene>
    <name evidence="1" type="ORF">ACFPFU_19325</name>
</gene>
<accession>A0ABV9T618</accession>
<dbReference type="Proteomes" id="UP001595818">
    <property type="component" value="Unassembled WGS sequence"/>
</dbReference>
<dbReference type="InterPro" id="IPR025515">
    <property type="entry name" value="DUF4403"/>
</dbReference>
<evidence type="ECO:0000313" key="1">
    <source>
        <dbReference type="EMBL" id="MFC4873864.1"/>
    </source>
</evidence>
<dbReference type="RefSeq" id="WP_377067148.1">
    <property type="nucleotide sequence ID" value="NZ_JBHSJJ010000013.1"/>
</dbReference>
<keyword evidence="2" id="KW-1185">Reference proteome</keyword>
<protein>
    <submittedName>
        <fullName evidence="1">DUF4403 family protein</fullName>
    </submittedName>
</protein>
<proteinExistence type="predicted"/>
<name>A0ABV9T618_9BACT</name>
<dbReference type="PROSITE" id="PS51257">
    <property type="entry name" value="PROKAR_LIPOPROTEIN"/>
    <property type="match status" value="1"/>
</dbReference>
<organism evidence="1 2">
    <name type="scientific">Negadavirga shengliensis</name>
    <dbReference type="NCBI Taxonomy" id="1389218"/>
    <lineage>
        <taxon>Bacteria</taxon>
        <taxon>Pseudomonadati</taxon>
        <taxon>Bacteroidota</taxon>
        <taxon>Cytophagia</taxon>
        <taxon>Cytophagales</taxon>
        <taxon>Cyclobacteriaceae</taxon>
        <taxon>Negadavirga</taxon>
    </lineage>
</organism>